<dbReference type="Ensembl" id="ENSPEMT00000019346.2">
    <property type="protein sequence ID" value="ENSPEMP00000015060.2"/>
    <property type="gene ID" value="ENSPEMG00000014686.2"/>
</dbReference>
<feature type="compositionally biased region" description="Acidic residues" evidence="5">
    <location>
        <begin position="116"/>
        <end position="125"/>
    </location>
</feature>
<dbReference type="PANTHER" id="PTHR34827">
    <property type="entry name" value="INSULIN GROWTH FACTOR-LIKE FAMILY MEMBER 3-RELATED"/>
    <property type="match status" value="1"/>
</dbReference>
<evidence type="ECO:0000313" key="8">
    <source>
        <dbReference type="Proteomes" id="UP000694547"/>
    </source>
</evidence>
<accession>A0A8C8VWI0</accession>
<evidence type="ECO:0000256" key="4">
    <source>
        <dbReference type="ARBA" id="ARBA00022729"/>
    </source>
</evidence>
<dbReference type="InterPro" id="IPR032744">
    <property type="entry name" value="IGFL"/>
</dbReference>
<evidence type="ECO:0000256" key="1">
    <source>
        <dbReference type="ARBA" id="ARBA00004613"/>
    </source>
</evidence>
<proteinExistence type="inferred from homology"/>
<comment type="similarity">
    <text evidence="2">Belongs to the IGFL family.</text>
</comment>
<dbReference type="AlphaFoldDB" id="A0A8C8VWI0"/>
<name>A0A8C8VWI0_PERMB</name>
<keyword evidence="3" id="KW-0964">Secreted</keyword>
<dbReference type="Pfam" id="PF14653">
    <property type="entry name" value="IGFL"/>
    <property type="match status" value="1"/>
</dbReference>
<protein>
    <recommendedName>
        <fullName evidence="9">Insulin growth factor-like family member 3</fullName>
    </recommendedName>
</protein>
<reference evidence="7" key="3">
    <citation type="submission" date="2025-09" db="UniProtKB">
        <authorList>
            <consortium name="Ensembl"/>
        </authorList>
    </citation>
    <scope>IDENTIFICATION</scope>
</reference>
<reference evidence="7" key="2">
    <citation type="submission" date="2025-08" db="UniProtKB">
        <authorList>
            <consortium name="Ensembl"/>
        </authorList>
    </citation>
    <scope>IDENTIFICATION</scope>
</reference>
<keyword evidence="4 6" id="KW-0732">Signal</keyword>
<evidence type="ECO:0000256" key="2">
    <source>
        <dbReference type="ARBA" id="ARBA00009529"/>
    </source>
</evidence>
<feature type="chain" id="PRO_5034404291" description="Insulin growth factor-like family member 3" evidence="6">
    <location>
        <begin position="22"/>
        <end position="138"/>
    </location>
</feature>
<dbReference type="Proteomes" id="UP000694547">
    <property type="component" value="Chromosome 1"/>
</dbReference>
<dbReference type="PANTHER" id="PTHR34827:SF5">
    <property type="entry name" value="INSULIN GROWTH FACTOR-LIKE FAMILY MEMBER 3"/>
    <property type="match status" value="1"/>
</dbReference>
<feature type="region of interest" description="Disordered" evidence="5">
    <location>
        <begin position="102"/>
        <end position="138"/>
    </location>
</feature>
<comment type="subcellular location">
    <subcellularLocation>
        <location evidence="1">Secreted</location>
    </subcellularLocation>
</comment>
<evidence type="ECO:0000256" key="5">
    <source>
        <dbReference type="SAM" id="MobiDB-lite"/>
    </source>
</evidence>
<feature type="signal peptide" evidence="6">
    <location>
        <begin position="1"/>
        <end position="21"/>
    </location>
</feature>
<evidence type="ECO:0008006" key="9">
    <source>
        <dbReference type="Google" id="ProtNLM"/>
    </source>
</evidence>
<dbReference type="GO" id="GO:0005102">
    <property type="term" value="F:signaling receptor binding"/>
    <property type="evidence" value="ECO:0007669"/>
    <property type="project" value="TreeGrafter"/>
</dbReference>
<sequence>MRVQLKCIVLLPALLFTNAEAMEAQISRNASDSGLWLCHPVPMCGDRFYNPLDQCCEDDNILPLNQTRLCGPNCIYWPCIELCCPESFSSQKKFIIKLKIQGKRSHCSSSPISGDCQEEREEGQDIGDKSLSALDEKD</sequence>
<reference evidence="7 8" key="1">
    <citation type="submission" date="2018-10" db="EMBL/GenBank/DDBJ databases">
        <title>Improved assembly of the deer mouse Peromyscus maniculatus genome.</title>
        <authorList>
            <person name="Lassance J.-M."/>
            <person name="Hoekstra H.E."/>
        </authorList>
    </citation>
    <scope>NUCLEOTIDE SEQUENCE [LARGE SCALE GENOMIC DNA]</scope>
</reference>
<organism evidence="7 8">
    <name type="scientific">Peromyscus maniculatus bairdii</name>
    <name type="common">Prairie deer mouse</name>
    <dbReference type="NCBI Taxonomy" id="230844"/>
    <lineage>
        <taxon>Eukaryota</taxon>
        <taxon>Metazoa</taxon>
        <taxon>Chordata</taxon>
        <taxon>Craniata</taxon>
        <taxon>Vertebrata</taxon>
        <taxon>Euteleostomi</taxon>
        <taxon>Mammalia</taxon>
        <taxon>Eutheria</taxon>
        <taxon>Euarchontoglires</taxon>
        <taxon>Glires</taxon>
        <taxon>Rodentia</taxon>
        <taxon>Myomorpha</taxon>
        <taxon>Muroidea</taxon>
        <taxon>Cricetidae</taxon>
        <taxon>Neotominae</taxon>
        <taxon>Peromyscus</taxon>
    </lineage>
</organism>
<dbReference type="GeneTree" id="ENSGT00390000009557"/>
<evidence type="ECO:0000313" key="7">
    <source>
        <dbReference type="Ensembl" id="ENSPEMP00000015060.2"/>
    </source>
</evidence>
<keyword evidence="8" id="KW-1185">Reference proteome</keyword>
<evidence type="ECO:0000256" key="3">
    <source>
        <dbReference type="ARBA" id="ARBA00022525"/>
    </source>
</evidence>
<dbReference type="GO" id="GO:0005615">
    <property type="term" value="C:extracellular space"/>
    <property type="evidence" value="ECO:0007669"/>
    <property type="project" value="TreeGrafter"/>
</dbReference>
<evidence type="ECO:0000256" key="6">
    <source>
        <dbReference type="SAM" id="SignalP"/>
    </source>
</evidence>